<accession>A0A5C6CKG9</accession>
<dbReference type="EMBL" id="SJPT01000003">
    <property type="protein sequence ID" value="TWU24057.1"/>
    <property type="molecule type" value="Genomic_DNA"/>
</dbReference>
<dbReference type="Proteomes" id="UP000316304">
    <property type="component" value="Unassembled WGS sequence"/>
</dbReference>
<proteinExistence type="predicted"/>
<protein>
    <submittedName>
        <fullName evidence="1">Uncharacterized protein</fullName>
    </submittedName>
</protein>
<keyword evidence="2" id="KW-1185">Reference proteome</keyword>
<gene>
    <name evidence="1" type="ORF">Pla52o_19800</name>
</gene>
<name>A0A5C6CKG9_9BACT</name>
<reference evidence="1 2" key="1">
    <citation type="submission" date="2019-02" db="EMBL/GenBank/DDBJ databases">
        <title>Deep-cultivation of Planctomycetes and their phenomic and genomic characterization uncovers novel biology.</title>
        <authorList>
            <person name="Wiegand S."/>
            <person name="Jogler M."/>
            <person name="Boedeker C."/>
            <person name="Pinto D."/>
            <person name="Vollmers J."/>
            <person name="Rivas-Marin E."/>
            <person name="Kohn T."/>
            <person name="Peeters S.H."/>
            <person name="Heuer A."/>
            <person name="Rast P."/>
            <person name="Oberbeckmann S."/>
            <person name="Bunk B."/>
            <person name="Jeske O."/>
            <person name="Meyerdierks A."/>
            <person name="Storesund J.E."/>
            <person name="Kallscheuer N."/>
            <person name="Luecker S."/>
            <person name="Lage O.M."/>
            <person name="Pohl T."/>
            <person name="Merkel B.J."/>
            <person name="Hornburger P."/>
            <person name="Mueller R.-W."/>
            <person name="Bruemmer F."/>
            <person name="Labrenz M."/>
            <person name="Spormann A.M."/>
            <person name="Op Den Camp H."/>
            <person name="Overmann J."/>
            <person name="Amann R."/>
            <person name="Jetten M.S.M."/>
            <person name="Mascher T."/>
            <person name="Medema M.H."/>
            <person name="Devos D.P."/>
            <person name="Kaster A.-K."/>
            <person name="Ovreas L."/>
            <person name="Rohde M."/>
            <person name="Galperin M.Y."/>
            <person name="Jogler C."/>
        </authorList>
    </citation>
    <scope>NUCLEOTIDE SEQUENCE [LARGE SCALE GENOMIC DNA]</scope>
    <source>
        <strain evidence="1 2">Pla52o</strain>
    </source>
</reference>
<sequence>MGQPNKQTSYPPTPKHWHCVQYPCRNKEPASLNAPNAQLEQCSVRAMLSSSVVSCPAGWPPGRDHPGRRQAPPYHRKRRITKRVVIANDKLALKDCLPRKTRGQMFNAQVALTRLINLCSPDWRHHQRLPRAWVPLRHRNQALLLESVPTSGQPWSASPHRAASPL</sequence>
<dbReference type="AlphaFoldDB" id="A0A5C6CKG9"/>
<evidence type="ECO:0000313" key="2">
    <source>
        <dbReference type="Proteomes" id="UP000316304"/>
    </source>
</evidence>
<organism evidence="1 2">
    <name type="scientific">Novipirellula galeiformis</name>
    <dbReference type="NCBI Taxonomy" id="2528004"/>
    <lineage>
        <taxon>Bacteria</taxon>
        <taxon>Pseudomonadati</taxon>
        <taxon>Planctomycetota</taxon>
        <taxon>Planctomycetia</taxon>
        <taxon>Pirellulales</taxon>
        <taxon>Pirellulaceae</taxon>
        <taxon>Novipirellula</taxon>
    </lineage>
</organism>
<evidence type="ECO:0000313" key="1">
    <source>
        <dbReference type="EMBL" id="TWU24057.1"/>
    </source>
</evidence>
<comment type="caution">
    <text evidence="1">The sequence shown here is derived from an EMBL/GenBank/DDBJ whole genome shotgun (WGS) entry which is preliminary data.</text>
</comment>